<dbReference type="NCBIfam" id="TIGR01732">
    <property type="entry name" value="tiny_TM_bacill"/>
    <property type="match status" value="1"/>
</dbReference>
<keyword evidence="5 6" id="KW-0472">Membrane</keyword>
<dbReference type="RefSeq" id="WP_113927699.1">
    <property type="nucleotide sequence ID" value="NZ_QXIR01000016.1"/>
</dbReference>
<feature type="transmembrane region" description="Helical" evidence="6">
    <location>
        <begin position="6"/>
        <end position="28"/>
    </location>
</feature>
<dbReference type="GO" id="GO:0016020">
    <property type="term" value="C:membrane"/>
    <property type="evidence" value="ECO:0007669"/>
    <property type="project" value="UniProtKB-SubCell"/>
</dbReference>
<dbReference type="InterPro" id="IPR010070">
    <property type="entry name" value="YjcZ-like"/>
</dbReference>
<accession>A0A3A1QWL6</accession>
<dbReference type="Pfam" id="PF09680">
    <property type="entry name" value="YjcZ_2"/>
    <property type="match status" value="1"/>
</dbReference>
<gene>
    <name evidence="7" type="ORF">D3H55_12705</name>
</gene>
<dbReference type="Proteomes" id="UP000265801">
    <property type="component" value="Unassembled WGS sequence"/>
</dbReference>
<keyword evidence="4 6" id="KW-1133">Transmembrane helix</keyword>
<comment type="caution">
    <text evidence="7">The sequence shown here is derived from an EMBL/GenBank/DDBJ whole genome shotgun (WGS) entry which is preliminary data.</text>
</comment>
<organism evidence="7 8">
    <name type="scientific">Bacillus salacetis</name>
    <dbReference type="NCBI Taxonomy" id="2315464"/>
    <lineage>
        <taxon>Bacteria</taxon>
        <taxon>Bacillati</taxon>
        <taxon>Bacillota</taxon>
        <taxon>Bacilli</taxon>
        <taxon>Bacillales</taxon>
        <taxon>Bacillaceae</taxon>
        <taxon>Bacillus</taxon>
    </lineage>
</organism>
<dbReference type="EMBL" id="QXIR01000016">
    <property type="protein sequence ID" value="RIW32767.1"/>
    <property type="molecule type" value="Genomic_DNA"/>
</dbReference>
<evidence type="ECO:0000256" key="5">
    <source>
        <dbReference type="ARBA" id="ARBA00023136"/>
    </source>
</evidence>
<evidence type="ECO:0000256" key="3">
    <source>
        <dbReference type="ARBA" id="ARBA00022692"/>
    </source>
</evidence>
<evidence type="ECO:0000313" key="8">
    <source>
        <dbReference type="Proteomes" id="UP000265801"/>
    </source>
</evidence>
<evidence type="ECO:0000256" key="2">
    <source>
        <dbReference type="ARBA" id="ARBA00010221"/>
    </source>
</evidence>
<dbReference type="AlphaFoldDB" id="A0A3A1QWL6"/>
<evidence type="ECO:0000256" key="1">
    <source>
        <dbReference type="ARBA" id="ARBA00004167"/>
    </source>
</evidence>
<keyword evidence="3 6" id="KW-0812">Transmembrane</keyword>
<protein>
    <submittedName>
        <fullName evidence="7">YjcZ family sporulation protein</fullName>
    </submittedName>
</protein>
<name>A0A3A1QWL6_9BACI</name>
<evidence type="ECO:0000256" key="6">
    <source>
        <dbReference type="SAM" id="Phobius"/>
    </source>
</evidence>
<proteinExistence type="inferred from homology"/>
<reference evidence="7 8" key="1">
    <citation type="submission" date="2018-09" db="EMBL/GenBank/DDBJ databases">
        <title>Bacillus saliacetes sp. nov., isolated from Thai shrimp paste (Ka-pi).</title>
        <authorList>
            <person name="Daroonpunt R."/>
            <person name="Tanasupawat S."/>
            <person name="Yiamsombut S."/>
        </authorList>
    </citation>
    <scope>NUCLEOTIDE SEQUENCE [LARGE SCALE GENOMIC DNA]</scope>
    <source>
        <strain evidence="7 8">SKP7-4</strain>
    </source>
</reference>
<sequence>MAPARGYGDFVLIVVLFILLIIVGASFIPKC</sequence>
<comment type="subcellular location">
    <subcellularLocation>
        <location evidence="1">Membrane</location>
        <topology evidence="1">Single-pass membrane protein</topology>
    </subcellularLocation>
</comment>
<comment type="similarity">
    <text evidence="2">Belongs to the SscA family.</text>
</comment>
<keyword evidence="8" id="KW-1185">Reference proteome</keyword>
<evidence type="ECO:0000256" key="4">
    <source>
        <dbReference type="ARBA" id="ARBA00022989"/>
    </source>
</evidence>
<evidence type="ECO:0000313" key="7">
    <source>
        <dbReference type="EMBL" id="RIW32767.1"/>
    </source>
</evidence>